<evidence type="ECO:0000313" key="2">
    <source>
        <dbReference type="EMBL" id="ELY76615.1"/>
    </source>
</evidence>
<gene>
    <name evidence="2" type="ORF">C487_11042</name>
</gene>
<accession>L9YQW9</accession>
<name>L9YQW9_9EURY</name>
<keyword evidence="1" id="KW-0812">Transmembrane</keyword>
<evidence type="ECO:0000313" key="3">
    <source>
        <dbReference type="Proteomes" id="UP000011618"/>
    </source>
</evidence>
<feature type="transmembrane region" description="Helical" evidence="1">
    <location>
        <begin position="78"/>
        <end position="98"/>
    </location>
</feature>
<dbReference type="PATRIC" id="fig|1227495.3.peg.2203"/>
<keyword evidence="1" id="KW-1133">Transmembrane helix</keyword>
<dbReference type="Proteomes" id="UP000011618">
    <property type="component" value="Unassembled WGS sequence"/>
</dbReference>
<organism evidence="2 3">
    <name type="scientific">Natrinema pallidum DSM 3751</name>
    <dbReference type="NCBI Taxonomy" id="1227495"/>
    <lineage>
        <taxon>Archaea</taxon>
        <taxon>Methanobacteriati</taxon>
        <taxon>Methanobacteriota</taxon>
        <taxon>Stenosarchaea group</taxon>
        <taxon>Halobacteria</taxon>
        <taxon>Halobacteriales</taxon>
        <taxon>Natrialbaceae</taxon>
        <taxon>Natrinema</taxon>
    </lineage>
</organism>
<comment type="caution">
    <text evidence="2">The sequence shown here is derived from an EMBL/GenBank/DDBJ whole genome shotgun (WGS) entry which is preliminary data.</text>
</comment>
<reference evidence="2 3" key="1">
    <citation type="journal article" date="2014" name="PLoS Genet.">
        <title>Phylogenetically driven sequencing of extremely halophilic archaea reveals strategies for static and dynamic osmo-response.</title>
        <authorList>
            <person name="Becker E.A."/>
            <person name="Seitzer P.M."/>
            <person name="Tritt A."/>
            <person name="Larsen D."/>
            <person name="Krusor M."/>
            <person name="Yao A.I."/>
            <person name="Wu D."/>
            <person name="Madern D."/>
            <person name="Eisen J.A."/>
            <person name="Darling A.E."/>
            <person name="Facciotti M.T."/>
        </authorList>
    </citation>
    <scope>NUCLEOTIDE SEQUENCE [LARGE SCALE GENOMIC DNA]</scope>
    <source>
        <strain evidence="2 3">DSM 3751</strain>
    </source>
</reference>
<sequence>MVLQKATRALSIVTVCAFTVAIGGHVTALEPSQSGLLFYATILALAYVGLVDLLVGVDWLAVACGVVLLVLGVREFSLFPYLAPTGMVLIVDGIGSAVPSPVGVTADESP</sequence>
<proteinExistence type="predicted"/>
<dbReference type="AlphaFoldDB" id="L9YQW9"/>
<dbReference type="RefSeq" id="WP_006185766.1">
    <property type="nucleotide sequence ID" value="NZ_AOII01000069.1"/>
</dbReference>
<protein>
    <submittedName>
        <fullName evidence="2">Uncharacterized protein</fullName>
    </submittedName>
</protein>
<dbReference type="EMBL" id="AOII01000069">
    <property type="protein sequence ID" value="ELY76615.1"/>
    <property type="molecule type" value="Genomic_DNA"/>
</dbReference>
<evidence type="ECO:0000256" key="1">
    <source>
        <dbReference type="SAM" id="Phobius"/>
    </source>
</evidence>
<keyword evidence="1" id="KW-0472">Membrane</keyword>
<feature type="transmembrane region" description="Helical" evidence="1">
    <location>
        <begin position="38"/>
        <end position="71"/>
    </location>
</feature>